<dbReference type="InterPro" id="IPR032466">
    <property type="entry name" value="Metal_Hydrolase"/>
</dbReference>
<dbReference type="PANTHER" id="PTHR10443:SF12">
    <property type="entry name" value="DIPEPTIDASE"/>
    <property type="match status" value="1"/>
</dbReference>
<keyword evidence="2" id="KW-1185">Reference proteome</keyword>
<comment type="caution">
    <text evidence="1">The sequence shown here is derived from an EMBL/GenBank/DDBJ whole genome shotgun (WGS) entry which is preliminary data.</text>
</comment>
<dbReference type="InterPro" id="IPR008257">
    <property type="entry name" value="Pept_M19"/>
</dbReference>
<sequence>MNFFDLHCDTLYKAVTEKSELDNPLYEVKLNNDSEFHKLQCYAIWLPDELDGNEAEKLFFKSAEYLKSECNRLGIELFGIGEFLDNAFSKHRNSAFFTVENGKALNGKIENVKRFAELGVRIMTLTWNDNNEIGSGVLSKDKCGLTDFGKLAISEMEKYGIVIDISHAGDELFYDVVNQTNKPFIATHSDSRTITQNPRNLTDEQIKIIISRGGIIGLNLHNAFLNNNPDKACTEDILRHCEYMLSLGCENFLCFGTDFDGCDLPKDIVGSDSIGGIYELFLKNNYNESILKKIFYENAYKFFENFDNQRIM</sequence>
<dbReference type="AlphaFoldDB" id="A0A2N0UJZ9"/>
<dbReference type="GO" id="GO:0070573">
    <property type="term" value="F:metallodipeptidase activity"/>
    <property type="evidence" value="ECO:0007669"/>
    <property type="project" value="InterPro"/>
</dbReference>
<organism evidence="1 2">
    <name type="scientific">Ruminococcus bromii</name>
    <dbReference type="NCBI Taxonomy" id="40518"/>
    <lineage>
        <taxon>Bacteria</taxon>
        <taxon>Bacillati</taxon>
        <taxon>Bacillota</taxon>
        <taxon>Clostridia</taxon>
        <taxon>Eubacteriales</taxon>
        <taxon>Oscillospiraceae</taxon>
        <taxon>Ruminococcus</taxon>
    </lineage>
</organism>
<dbReference type="GO" id="GO:0006508">
    <property type="term" value="P:proteolysis"/>
    <property type="evidence" value="ECO:0007669"/>
    <property type="project" value="InterPro"/>
</dbReference>
<dbReference type="PANTHER" id="PTHR10443">
    <property type="entry name" value="MICROSOMAL DIPEPTIDASE"/>
    <property type="match status" value="1"/>
</dbReference>
<accession>A0A2N0UJZ9</accession>
<evidence type="ECO:0000313" key="1">
    <source>
        <dbReference type="EMBL" id="PKD27309.1"/>
    </source>
</evidence>
<dbReference type="Pfam" id="PF01244">
    <property type="entry name" value="Peptidase_M19"/>
    <property type="match status" value="1"/>
</dbReference>
<dbReference type="Gene3D" id="3.20.20.140">
    <property type="entry name" value="Metal-dependent hydrolases"/>
    <property type="match status" value="1"/>
</dbReference>
<evidence type="ECO:0000313" key="2">
    <source>
        <dbReference type="Proteomes" id="UP000233425"/>
    </source>
</evidence>
<dbReference type="PROSITE" id="PS51365">
    <property type="entry name" value="RENAL_DIPEPTIDASE_2"/>
    <property type="match status" value="1"/>
</dbReference>
<dbReference type="RefSeq" id="WP_101029621.1">
    <property type="nucleotide sequence ID" value="NZ_CABMMZ010000072.1"/>
</dbReference>
<proteinExistence type="predicted"/>
<dbReference type="SUPFAM" id="SSF51556">
    <property type="entry name" value="Metallo-dependent hydrolases"/>
    <property type="match status" value="1"/>
</dbReference>
<dbReference type="Proteomes" id="UP000233425">
    <property type="component" value="Unassembled WGS sequence"/>
</dbReference>
<protein>
    <submittedName>
        <fullName evidence="1">Membrane dipeptidase (Peptidase family M19)</fullName>
    </submittedName>
</protein>
<gene>
    <name evidence="1" type="ORF">RBATCC27255_01698</name>
</gene>
<dbReference type="EMBL" id="NNSR01000072">
    <property type="protein sequence ID" value="PKD27309.1"/>
    <property type="molecule type" value="Genomic_DNA"/>
</dbReference>
<reference evidence="1" key="1">
    <citation type="journal article" date="2018" name="Environ. Microbiol.">
        <title>Sporulation capability and amylosome conservation among diverse human colonic and rumen isolates of the keystone starch-degrader Ruminococcus bromii.</title>
        <authorList>
            <person name="Mukhopadhya I."/>
            <person name="Morais S."/>
            <person name="Laverde-Gomez J."/>
            <person name="Sheridan P.O."/>
            <person name="Walker A.W."/>
            <person name="Kelly W."/>
            <person name="Klieve A.V."/>
            <person name="Ouwerkerk D."/>
            <person name="Duncan S.H."/>
            <person name="Louis P."/>
            <person name="Koropatkin N."/>
            <person name="Cockburn D."/>
            <person name="Kibler R."/>
            <person name="Cooper P.J."/>
            <person name="Sandoval C."/>
            <person name="Crost E."/>
            <person name="Juge N."/>
            <person name="Bayer E.A."/>
            <person name="Flint H.J."/>
        </authorList>
    </citation>
    <scope>NUCLEOTIDE SEQUENCE [LARGE SCALE GENOMIC DNA]</scope>
    <source>
        <strain evidence="1">ATCC 27255</strain>
    </source>
</reference>
<name>A0A2N0UJZ9_9FIRM</name>